<evidence type="ECO:0000313" key="3">
    <source>
        <dbReference type="Proteomes" id="UP000250235"/>
    </source>
</evidence>
<protein>
    <submittedName>
        <fullName evidence="2">Uncharacterized protein</fullName>
    </submittedName>
</protein>
<accession>A0A2Z7DBW0</accession>
<keyword evidence="3" id="KW-1185">Reference proteome</keyword>
<feature type="compositionally biased region" description="Basic and acidic residues" evidence="1">
    <location>
        <begin position="23"/>
        <end position="37"/>
    </location>
</feature>
<proteinExistence type="predicted"/>
<sequence length="139" mass="15499">MPHTHLGTPGPSNLLEAPAYDTKIGKLPEDSLQDRGSPEASLPSRECFPRTMSRCCEESCPYTQEDLDDHGGYSPRYSIALALYKYQTSRRSTSQSPVSRRSRAPRRGGVYSSAEIIWLHQLVPSVGSVEERQDATQEE</sequence>
<reference evidence="2 3" key="1">
    <citation type="journal article" date="2015" name="Proc. Natl. Acad. Sci. U.S.A.">
        <title>The resurrection genome of Boea hygrometrica: A blueprint for survival of dehydration.</title>
        <authorList>
            <person name="Xiao L."/>
            <person name="Yang G."/>
            <person name="Zhang L."/>
            <person name="Yang X."/>
            <person name="Zhao S."/>
            <person name="Ji Z."/>
            <person name="Zhou Q."/>
            <person name="Hu M."/>
            <person name="Wang Y."/>
            <person name="Chen M."/>
            <person name="Xu Y."/>
            <person name="Jin H."/>
            <person name="Xiao X."/>
            <person name="Hu G."/>
            <person name="Bao F."/>
            <person name="Hu Y."/>
            <person name="Wan P."/>
            <person name="Li L."/>
            <person name="Deng X."/>
            <person name="Kuang T."/>
            <person name="Xiang C."/>
            <person name="Zhu J.K."/>
            <person name="Oliver M.J."/>
            <person name="He Y."/>
        </authorList>
    </citation>
    <scope>NUCLEOTIDE SEQUENCE [LARGE SCALE GENOMIC DNA]</scope>
    <source>
        <strain evidence="3">cv. XS01</strain>
    </source>
</reference>
<name>A0A2Z7DBW0_9LAMI</name>
<dbReference type="EMBL" id="KQ989089">
    <property type="protein sequence ID" value="KZV54858.1"/>
    <property type="molecule type" value="Genomic_DNA"/>
</dbReference>
<organism evidence="2 3">
    <name type="scientific">Dorcoceras hygrometricum</name>
    <dbReference type="NCBI Taxonomy" id="472368"/>
    <lineage>
        <taxon>Eukaryota</taxon>
        <taxon>Viridiplantae</taxon>
        <taxon>Streptophyta</taxon>
        <taxon>Embryophyta</taxon>
        <taxon>Tracheophyta</taxon>
        <taxon>Spermatophyta</taxon>
        <taxon>Magnoliopsida</taxon>
        <taxon>eudicotyledons</taxon>
        <taxon>Gunneridae</taxon>
        <taxon>Pentapetalae</taxon>
        <taxon>asterids</taxon>
        <taxon>lamiids</taxon>
        <taxon>Lamiales</taxon>
        <taxon>Gesneriaceae</taxon>
        <taxon>Didymocarpoideae</taxon>
        <taxon>Trichosporeae</taxon>
        <taxon>Loxocarpinae</taxon>
        <taxon>Dorcoceras</taxon>
    </lineage>
</organism>
<evidence type="ECO:0000313" key="2">
    <source>
        <dbReference type="EMBL" id="KZV54858.1"/>
    </source>
</evidence>
<feature type="region of interest" description="Disordered" evidence="1">
    <location>
        <begin position="88"/>
        <end position="108"/>
    </location>
</feature>
<dbReference type="AlphaFoldDB" id="A0A2Z7DBW0"/>
<evidence type="ECO:0000256" key="1">
    <source>
        <dbReference type="SAM" id="MobiDB-lite"/>
    </source>
</evidence>
<feature type="region of interest" description="Disordered" evidence="1">
    <location>
        <begin position="1"/>
        <end position="45"/>
    </location>
</feature>
<dbReference type="Proteomes" id="UP000250235">
    <property type="component" value="Unassembled WGS sequence"/>
</dbReference>
<gene>
    <name evidence="2" type="ORF">F511_38233</name>
</gene>